<dbReference type="InterPro" id="IPR026960">
    <property type="entry name" value="RVT-Znf"/>
</dbReference>
<reference evidence="2 3" key="1">
    <citation type="journal article" date="2020" name="IScience">
        <title>Genome Sequencing of the Endangered Kingdonia uniflora (Circaeasteraceae, Ranunculales) Reveals Potential Mechanisms of Evolutionary Specialization.</title>
        <authorList>
            <person name="Sun Y."/>
            <person name="Deng T."/>
            <person name="Zhang A."/>
            <person name="Moore M.J."/>
            <person name="Landis J.B."/>
            <person name="Lin N."/>
            <person name="Zhang H."/>
            <person name="Zhang X."/>
            <person name="Huang J."/>
            <person name="Zhang X."/>
            <person name="Sun H."/>
            <person name="Wang H."/>
        </authorList>
    </citation>
    <scope>NUCLEOTIDE SEQUENCE [LARGE SCALE GENOMIC DNA]</scope>
    <source>
        <strain evidence="2">TB1705</strain>
        <tissue evidence="2">Leaf</tissue>
    </source>
</reference>
<evidence type="ECO:0000313" key="2">
    <source>
        <dbReference type="EMBL" id="KAF6167554.1"/>
    </source>
</evidence>
<organism evidence="2 3">
    <name type="scientific">Kingdonia uniflora</name>
    <dbReference type="NCBI Taxonomy" id="39325"/>
    <lineage>
        <taxon>Eukaryota</taxon>
        <taxon>Viridiplantae</taxon>
        <taxon>Streptophyta</taxon>
        <taxon>Embryophyta</taxon>
        <taxon>Tracheophyta</taxon>
        <taxon>Spermatophyta</taxon>
        <taxon>Magnoliopsida</taxon>
        <taxon>Ranunculales</taxon>
        <taxon>Circaeasteraceae</taxon>
        <taxon>Kingdonia</taxon>
    </lineage>
</organism>
<dbReference type="Proteomes" id="UP000541444">
    <property type="component" value="Unassembled WGS sequence"/>
</dbReference>
<dbReference type="Pfam" id="PF13966">
    <property type="entry name" value="zf-RVT"/>
    <property type="match status" value="1"/>
</dbReference>
<gene>
    <name evidence="2" type="ORF">GIB67_031755</name>
</gene>
<accession>A0A7J7NKR9</accession>
<sequence>MLCIQNLESSCGECQNVLATEDNLRRRGLSFPSRCSLCLVETKSVNHLLWECDAVVPIWHWLLDIFLLHSCPKSMKDALGMGDNLSRNAAIFKDKKLNRNKIKVTLLALVKESSCLLQNSMHNTVTDLQIILKLGVSTRARPALCIKSCRWILPWYEEIKLNYGSSTMGNPGKVGLGVIARTHTGEVLGVRTKGMGIMNTLEAECFAIMEALS</sequence>
<evidence type="ECO:0000313" key="3">
    <source>
        <dbReference type="Proteomes" id="UP000541444"/>
    </source>
</evidence>
<dbReference type="EMBL" id="JACGCM010000724">
    <property type="protein sequence ID" value="KAF6167554.1"/>
    <property type="molecule type" value="Genomic_DNA"/>
</dbReference>
<keyword evidence="3" id="KW-1185">Reference proteome</keyword>
<evidence type="ECO:0000259" key="1">
    <source>
        <dbReference type="Pfam" id="PF13966"/>
    </source>
</evidence>
<name>A0A7J7NKR9_9MAGN</name>
<protein>
    <recommendedName>
        <fullName evidence="1">Reverse transcriptase zinc-binding domain-containing protein</fullName>
    </recommendedName>
</protein>
<proteinExistence type="predicted"/>
<dbReference type="OrthoDB" id="1938430at2759"/>
<dbReference type="AlphaFoldDB" id="A0A7J7NKR9"/>
<comment type="caution">
    <text evidence="2">The sequence shown here is derived from an EMBL/GenBank/DDBJ whole genome shotgun (WGS) entry which is preliminary data.</text>
</comment>
<feature type="domain" description="Reverse transcriptase zinc-binding" evidence="1">
    <location>
        <begin position="15"/>
        <end position="59"/>
    </location>
</feature>